<evidence type="ECO:0000256" key="1">
    <source>
        <dbReference type="ARBA" id="ARBA00004141"/>
    </source>
</evidence>
<name>A0A2B7Y8K0_POLH7</name>
<feature type="region of interest" description="Disordered" evidence="6">
    <location>
        <begin position="421"/>
        <end position="442"/>
    </location>
</feature>
<feature type="domain" description="Rhodopsin" evidence="8">
    <location>
        <begin position="40"/>
        <end position="265"/>
    </location>
</feature>
<feature type="compositionally biased region" description="Polar residues" evidence="6">
    <location>
        <begin position="320"/>
        <end position="330"/>
    </location>
</feature>
<feature type="transmembrane region" description="Helical" evidence="7">
    <location>
        <begin position="20"/>
        <end position="44"/>
    </location>
</feature>
<evidence type="ECO:0000256" key="4">
    <source>
        <dbReference type="ARBA" id="ARBA00023136"/>
    </source>
</evidence>
<feature type="region of interest" description="Disordered" evidence="6">
    <location>
        <begin position="307"/>
        <end position="330"/>
    </location>
</feature>
<dbReference type="InterPro" id="IPR049326">
    <property type="entry name" value="Rhodopsin_dom_fungi"/>
</dbReference>
<feature type="transmembrane region" description="Helical" evidence="7">
    <location>
        <begin position="134"/>
        <end position="155"/>
    </location>
</feature>
<dbReference type="OrthoDB" id="3918601at2759"/>
<keyword evidence="3 7" id="KW-1133">Transmembrane helix</keyword>
<evidence type="ECO:0000256" key="3">
    <source>
        <dbReference type="ARBA" id="ARBA00022989"/>
    </source>
</evidence>
<evidence type="ECO:0000256" key="6">
    <source>
        <dbReference type="SAM" id="MobiDB-lite"/>
    </source>
</evidence>
<keyword evidence="10" id="KW-1185">Reference proteome</keyword>
<comment type="similarity">
    <text evidence="5">Belongs to the SAT4 family.</text>
</comment>
<proteinExistence type="inferred from homology"/>
<reference evidence="9 10" key="1">
    <citation type="submission" date="2017-10" db="EMBL/GenBank/DDBJ databases">
        <title>Comparative genomics in systemic dimorphic fungi from Ajellomycetaceae.</title>
        <authorList>
            <person name="Munoz J.F."/>
            <person name="Mcewen J.G."/>
            <person name="Clay O.K."/>
            <person name="Cuomo C.A."/>
        </authorList>
    </citation>
    <scope>NUCLEOTIDE SEQUENCE [LARGE SCALE GENOMIC DNA]</scope>
    <source>
        <strain evidence="9 10">UAMH7299</strain>
    </source>
</reference>
<dbReference type="Pfam" id="PF20684">
    <property type="entry name" value="Fung_rhodopsin"/>
    <property type="match status" value="1"/>
</dbReference>
<accession>A0A2B7Y8K0</accession>
<dbReference type="STRING" id="1447883.A0A2B7Y8K0"/>
<evidence type="ECO:0000259" key="8">
    <source>
        <dbReference type="Pfam" id="PF20684"/>
    </source>
</evidence>
<keyword evidence="4 7" id="KW-0472">Membrane</keyword>
<evidence type="ECO:0000256" key="7">
    <source>
        <dbReference type="SAM" id="Phobius"/>
    </source>
</evidence>
<feature type="transmembrane region" description="Helical" evidence="7">
    <location>
        <begin position="175"/>
        <end position="199"/>
    </location>
</feature>
<dbReference type="PANTHER" id="PTHR33048">
    <property type="entry name" value="PTH11-LIKE INTEGRAL MEMBRANE PROTEIN (AFU_ORTHOLOGUE AFUA_5G11245)"/>
    <property type="match status" value="1"/>
</dbReference>
<comment type="subcellular location">
    <subcellularLocation>
        <location evidence="1">Membrane</location>
        <topology evidence="1">Multi-pass membrane protein</topology>
    </subcellularLocation>
</comment>
<sequence length="442" mass="48265">MGVYFFEGNRHSTTTENNHGAYIQIASWFVAVVMILMTGLRLAIRFRTTRNPGLDDAVCGLGLFFGLCGTVSKSYAVNYGLGQSSAVRDLSQQPKMQIALYTSAMFYVATLFLGKLVVILILIRLTVAKAHLLLLRLSLAVAALWAVGGILTAAFQCRLPYPWKYSKDQCINYMAYWATQGAFDMLTDAVIMAVSLWILSNVQMTFSKRLVVVIAAAAIRIALRRQAEDSSDLFFAMVPFQIATQCHAACSIVIASFPILKPFVSTTATGMLEVSMAKRGGTTYDYTSRRNSGTSVVTEVTARSDKGNRYSRASYGSHPETLSTSQSDGMATGVNYSNQGVVDAEWFPLAETKHHIDIEAGPSPPPQAHIRQEIKPRYSPLVGDGDSFHSSRPVSPITHREANWPLLDHPRGTDGADIVPAGTASEGPFTTSTRVRPADSWI</sequence>
<feature type="transmembrane region" description="Helical" evidence="7">
    <location>
        <begin position="206"/>
        <end position="223"/>
    </location>
</feature>
<dbReference type="PANTHER" id="PTHR33048:SF47">
    <property type="entry name" value="INTEGRAL MEMBRANE PROTEIN-RELATED"/>
    <property type="match status" value="1"/>
</dbReference>
<keyword evidence="2 7" id="KW-0812">Transmembrane</keyword>
<protein>
    <recommendedName>
        <fullName evidence="8">Rhodopsin domain-containing protein</fullName>
    </recommendedName>
</protein>
<comment type="caution">
    <text evidence="9">The sequence shown here is derived from an EMBL/GenBank/DDBJ whole genome shotgun (WGS) entry which is preliminary data.</text>
</comment>
<evidence type="ECO:0000313" key="9">
    <source>
        <dbReference type="EMBL" id="PGH17836.1"/>
    </source>
</evidence>
<dbReference type="AlphaFoldDB" id="A0A2B7Y8K0"/>
<dbReference type="InterPro" id="IPR052337">
    <property type="entry name" value="SAT4-like"/>
</dbReference>
<organism evidence="9 10">
    <name type="scientific">Polytolypa hystricis (strain UAMH7299)</name>
    <dbReference type="NCBI Taxonomy" id="1447883"/>
    <lineage>
        <taxon>Eukaryota</taxon>
        <taxon>Fungi</taxon>
        <taxon>Dikarya</taxon>
        <taxon>Ascomycota</taxon>
        <taxon>Pezizomycotina</taxon>
        <taxon>Eurotiomycetes</taxon>
        <taxon>Eurotiomycetidae</taxon>
        <taxon>Onygenales</taxon>
        <taxon>Onygenales incertae sedis</taxon>
        <taxon>Polytolypa</taxon>
    </lineage>
</organism>
<dbReference type="Proteomes" id="UP000224634">
    <property type="component" value="Unassembled WGS sequence"/>
</dbReference>
<dbReference type="GO" id="GO:0016020">
    <property type="term" value="C:membrane"/>
    <property type="evidence" value="ECO:0007669"/>
    <property type="project" value="UniProtKB-SubCell"/>
</dbReference>
<evidence type="ECO:0000313" key="10">
    <source>
        <dbReference type="Proteomes" id="UP000224634"/>
    </source>
</evidence>
<dbReference type="EMBL" id="PDNA01000061">
    <property type="protein sequence ID" value="PGH17836.1"/>
    <property type="molecule type" value="Genomic_DNA"/>
</dbReference>
<gene>
    <name evidence="9" type="ORF">AJ80_04659</name>
</gene>
<feature type="transmembrane region" description="Helical" evidence="7">
    <location>
        <begin position="56"/>
        <end position="78"/>
    </location>
</feature>
<evidence type="ECO:0000256" key="5">
    <source>
        <dbReference type="ARBA" id="ARBA00038359"/>
    </source>
</evidence>
<feature type="transmembrane region" description="Helical" evidence="7">
    <location>
        <begin position="98"/>
        <end position="122"/>
    </location>
</feature>
<evidence type="ECO:0000256" key="2">
    <source>
        <dbReference type="ARBA" id="ARBA00022692"/>
    </source>
</evidence>